<dbReference type="PANTHER" id="PTHR47572:SF4">
    <property type="entry name" value="LACTONASE DRP35"/>
    <property type="match status" value="1"/>
</dbReference>
<organism evidence="4 5">
    <name type="scientific">Nocardioides jiangsuensis</name>
    <dbReference type="NCBI Taxonomy" id="2866161"/>
    <lineage>
        <taxon>Bacteria</taxon>
        <taxon>Bacillati</taxon>
        <taxon>Actinomycetota</taxon>
        <taxon>Actinomycetes</taxon>
        <taxon>Propionibacteriales</taxon>
        <taxon>Nocardioidaceae</taxon>
        <taxon>Nocardioides</taxon>
    </lineage>
</organism>
<reference evidence="4 5" key="1">
    <citation type="submission" date="2021-08" db="EMBL/GenBank/DDBJ databases">
        <title>Nocardioides bacterium WL0053 sp. nov., isolated from the sediment.</title>
        <authorList>
            <person name="Wang L."/>
            <person name="Zhang D."/>
            <person name="Zhang A."/>
        </authorList>
    </citation>
    <scope>NUCLEOTIDE SEQUENCE [LARGE SCALE GENOMIC DNA]</scope>
    <source>
        <strain evidence="4 5">WL0053</strain>
    </source>
</reference>
<keyword evidence="2" id="KW-0378">Hydrolase</keyword>
<evidence type="ECO:0000313" key="4">
    <source>
        <dbReference type="EMBL" id="MBY9076784.1"/>
    </source>
</evidence>
<dbReference type="SUPFAM" id="SSF63829">
    <property type="entry name" value="Calcium-dependent phosphotriesterase"/>
    <property type="match status" value="1"/>
</dbReference>
<proteinExistence type="inferred from homology"/>
<comment type="similarity">
    <text evidence="1">Belongs to the SMP-30/CGR1 family.</text>
</comment>
<dbReference type="Gene3D" id="2.120.10.30">
    <property type="entry name" value="TolB, C-terminal domain"/>
    <property type="match status" value="1"/>
</dbReference>
<evidence type="ECO:0000256" key="1">
    <source>
        <dbReference type="ARBA" id="ARBA00008853"/>
    </source>
</evidence>
<gene>
    <name evidence="4" type="ORF">K1X13_18285</name>
</gene>
<dbReference type="InterPro" id="IPR005511">
    <property type="entry name" value="SMP-30"/>
</dbReference>
<accession>A0ABS7RP05</accession>
<dbReference type="RefSeq" id="WP_221026568.1">
    <property type="nucleotide sequence ID" value="NZ_JAIEZQ010000003.1"/>
</dbReference>
<dbReference type="Pfam" id="PF08450">
    <property type="entry name" value="SGL"/>
    <property type="match status" value="1"/>
</dbReference>
<dbReference type="EMBL" id="JAIEZQ010000003">
    <property type="protein sequence ID" value="MBY9076784.1"/>
    <property type="molecule type" value="Genomic_DNA"/>
</dbReference>
<keyword evidence="5" id="KW-1185">Reference proteome</keyword>
<protein>
    <submittedName>
        <fullName evidence="4">SMP-30/gluconolactonase/LRE family protein</fullName>
    </submittedName>
</protein>
<comment type="caution">
    <text evidence="4">The sequence shown here is derived from an EMBL/GenBank/DDBJ whole genome shotgun (WGS) entry which is preliminary data.</text>
</comment>
<feature type="domain" description="SMP-30/Gluconolactonase/LRE-like region" evidence="3">
    <location>
        <begin position="13"/>
        <end position="248"/>
    </location>
</feature>
<sequence>MTDPTVLASGLAMGESPRWHDDRLWVCDWVTGEVLTFDDDGNRKVVWTVPWLPFSIDWLPDGRLVVTSGSGRQVWREEPDGSLTPYGGLDRMWNEVVVDGRGNTFVNEIGFDMMAGAPPAAGTVAVVRSDGAMREVADDLWFPNGMAITPDDTTLIVAESYGNRLTAFDIGPDGDLGGRRVWAGLGDAAPDGICLDAEGAVWFADVPHRRCVRVREGGEVLQAVDVDRGCFACMLGGDDGRTLFIVATTWDQSAMSVAGGRTGQILRIRVDVPHAGRP</sequence>
<dbReference type="InterPro" id="IPR051262">
    <property type="entry name" value="SMP-30/CGR1_Lactonase"/>
</dbReference>
<name>A0ABS7RP05_9ACTN</name>
<evidence type="ECO:0000313" key="5">
    <source>
        <dbReference type="Proteomes" id="UP000754710"/>
    </source>
</evidence>
<evidence type="ECO:0000259" key="3">
    <source>
        <dbReference type="Pfam" id="PF08450"/>
    </source>
</evidence>
<dbReference type="PRINTS" id="PR01790">
    <property type="entry name" value="SMP30FAMILY"/>
</dbReference>
<dbReference type="InterPro" id="IPR013658">
    <property type="entry name" value="SGL"/>
</dbReference>
<evidence type="ECO:0000256" key="2">
    <source>
        <dbReference type="ARBA" id="ARBA00022801"/>
    </source>
</evidence>
<dbReference type="InterPro" id="IPR011042">
    <property type="entry name" value="6-blade_b-propeller_TolB-like"/>
</dbReference>
<dbReference type="PANTHER" id="PTHR47572">
    <property type="entry name" value="LIPOPROTEIN-RELATED"/>
    <property type="match status" value="1"/>
</dbReference>
<dbReference type="Proteomes" id="UP000754710">
    <property type="component" value="Unassembled WGS sequence"/>
</dbReference>